<gene>
    <name evidence="3" type="ORF">GCM10009118_19560</name>
</gene>
<comment type="caution">
    <text evidence="3">The sequence shown here is derived from an EMBL/GenBank/DDBJ whole genome shotgun (WGS) entry which is preliminary data.</text>
</comment>
<feature type="coiled-coil region" evidence="1">
    <location>
        <begin position="426"/>
        <end position="460"/>
    </location>
</feature>
<evidence type="ECO:0000313" key="3">
    <source>
        <dbReference type="EMBL" id="GAA0875547.1"/>
    </source>
</evidence>
<organism evidence="3 4">
    <name type="scientific">Wandonia haliotis</name>
    <dbReference type="NCBI Taxonomy" id="574963"/>
    <lineage>
        <taxon>Bacteria</taxon>
        <taxon>Pseudomonadati</taxon>
        <taxon>Bacteroidota</taxon>
        <taxon>Flavobacteriia</taxon>
        <taxon>Flavobacteriales</taxon>
        <taxon>Crocinitomicaceae</taxon>
        <taxon>Wandonia</taxon>
    </lineage>
</organism>
<reference evidence="3 4" key="1">
    <citation type="journal article" date="2019" name="Int. J. Syst. Evol. Microbiol.">
        <title>The Global Catalogue of Microorganisms (GCM) 10K type strain sequencing project: providing services to taxonomists for standard genome sequencing and annotation.</title>
        <authorList>
            <consortium name="The Broad Institute Genomics Platform"/>
            <consortium name="The Broad Institute Genome Sequencing Center for Infectious Disease"/>
            <person name="Wu L."/>
            <person name="Ma J."/>
        </authorList>
    </citation>
    <scope>NUCLEOTIDE SEQUENCE [LARGE SCALE GENOMIC DNA]</scope>
    <source>
        <strain evidence="3 4">JCM 16083</strain>
    </source>
</reference>
<evidence type="ECO:0000256" key="1">
    <source>
        <dbReference type="SAM" id="Coils"/>
    </source>
</evidence>
<evidence type="ECO:0000313" key="4">
    <source>
        <dbReference type="Proteomes" id="UP001501126"/>
    </source>
</evidence>
<dbReference type="RefSeq" id="WP_343787148.1">
    <property type="nucleotide sequence ID" value="NZ_BAAAFH010000011.1"/>
</dbReference>
<protein>
    <submittedName>
        <fullName evidence="3">Uncharacterized protein</fullName>
    </submittedName>
</protein>
<keyword evidence="4" id="KW-1185">Reference proteome</keyword>
<dbReference type="Proteomes" id="UP001501126">
    <property type="component" value="Unassembled WGS sequence"/>
</dbReference>
<feature type="chain" id="PRO_5046686574" evidence="2">
    <location>
        <begin position="21"/>
        <end position="736"/>
    </location>
</feature>
<keyword evidence="1" id="KW-0175">Coiled coil</keyword>
<sequence>MKHFLLVITLLSTFFVSAQKASTFTGEEKAYMYHVVMKSPILRDNIGRYFEYSGPQVYFRDTLLNYDSIDILIMNEPELLFIRSSEIAKKSPGIVAELANKMAIWELNKTLLAYKQQDEDEMARFKGKFEDFEKLLLEHIPSSLLRKTNSGQHTFDAKLHRVINPSLSFSEKATMIGTFHGISIEDQERTLVAINQSINEWVKQRTYDLFTQLGAKTTRFQNELIAAGDGSMTSGLLNEREKDEQGRWNRGLPRAVGLFPYQTYIGESGEKKQPTILPERFASLHLQTTGNGRITNIHPDVWGYNDKKQTTVVIEKNSKSYVLFGSGDTRFLSPDSSFSEGKTFYSCITELENKWIRDLKEMIYGKKGFDFWINYWEEERIRTLNEIKKLEIDLSDLRMSGVSNTKKGKKERKKDQEILLGKYNYLSECESTIKKLKKEKEEALILLADYERLLDKYKQLIGYNWVKWTENDGLYTFEDGSTFNLYTQDFRFPAHTLSEKFEVRLLAIPFTALSDQADEVMLHLSLSDMEPGFDQTFRLTAEDLFHSNSYLMSSSLFTPDDSVAVVDLLNAIYTKPKIDIIARGQGVGEWKNGQVQKQHPVLEEAFYPGETEEDKLRSKEDSAYKSLRRTEVFIDTKSGITMEINSYTDPVRTDFTPSHPELNTLKTTGKITGNESLSAYRSAVLLKTLQEELNLLAGTYLSREKAKVVIDHLNKAFVKAKISISMYSVPFSEFTF</sequence>
<evidence type="ECO:0000256" key="2">
    <source>
        <dbReference type="SAM" id="SignalP"/>
    </source>
</evidence>
<keyword evidence="2" id="KW-0732">Signal</keyword>
<name>A0ABN1MQE1_9FLAO</name>
<feature type="signal peptide" evidence="2">
    <location>
        <begin position="1"/>
        <end position="20"/>
    </location>
</feature>
<dbReference type="EMBL" id="BAAAFH010000011">
    <property type="protein sequence ID" value="GAA0875547.1"/>
    <property type="molecule type" value="Genomic_DNA"/>
</dbReference>
<accession>A0ABN1MQE1</accession>
<proteinExistence type="predicted"/>